<dbReference type="InterPro" id="IPR000515">
    <property type="entry name" value="MetI-like"/>
</dbReference>
<feature type="transmembrane region" description="Helical" evidence="8">
    <location>
        <begin position="300"/>
        <end position="327"/>
    </location>
</feature>
<evidence type="ECO:0000256" key="7">
    <source>
        <dbReference type="ARBA" id="ARBA00023136"/>
    </source>
</evidence>
<evidence type="ECO:0000259" key="9">
    <source>
        <dbReference type="PROSITE" id="PS50928"/>
    </source>
</evidence>
<feature type="transmembrane region" description="Helical" evidence="8">
    <location>
        <begin position="422"/>
        <end position="447"/>
    </location>
</feature>
<feature type="transmembrane region" description="Helical" evidence="8">
    <location>
        <begin position="100"/>
        <end position="120"/>
    </location>
</feature>
<keyword evidence="5 8" id="KW-0812">Transmembrane</keyword>
<evidence type="ECO:0000256" key="2">
    <source>
        <dbReference type="ARBA" id="ARBA00022448"/>
    </source>
</evidence>
<dbReference type="InterPro" id="IPR035906">
    <property type="entry name" value="MetI-like_sf"/>
</dbReference>
<feature type="transmembrane region" description="Helical" evidence="8">
    <location>
        <begin position="64"/>
        <end position="88"/>
    </location>
</feature>
<dbReference type="GO" id="GO:0055085">
    <property type="term" value="P:transmembrane transport"/>
    <property type="evidence" value="ECO:0007669"/>
    <property type="project" value="InterPro"/>
</dbReference>
<evidence type="ECO:0000256" key="4">
    <source>
        <dbReference type="ARBA" id="ARBA00022519"/>
    </source>
</evidence>
<keyword evidence="3" id="KW-1003">Cell membrane</keyword>
<reference evidence="10 11" key="1">
    <citation type="submission" date="2016-10" db="EMBL/GenBank/DDBJ databases">
        <authorList>
            <person name="de Groot N.N."/>
        </authorList>
    </citation>
    <scope>NUCLEOTIDE SEQUENCE [LARGE SCALE GENOMIC DNA]</scope>
    <source>
        <strain evidence="10 11">DSM 11443</strain>
    </source>
</reference>
<dbReference type="AlphaFoldDB" id="A0A1I1VR00"/>
<feature type="transmembrane region" description="Helical" evidence="8">
    <location>
        <begin position="209"/>
        <end position="231"/>
    </location>
</feature>
<feature type="transmembrane region" description="Helical" evidence="8">
    <location>
        <begin position="251"/>
        <end position="270"/>
    </location>
</feature>
<dbReference type="PANTHER" id="PTHR43357:SF3">
    <property type="entry name" value="FE(3+)-TRANSPORT SYSTEM PERMEASE PROTEIN FBPB 2"/>
    <property type="match status" value="1"/>
</dbReference>
<dbReference type="SUPFAM" id="SSF161098">
    <property type="entry name" value="MetI-like"/>
    <property type="match status" value="2"/>
</dbReference>
<dbReference type="OrthoDB" id="9790211at2"/>
<keyword evidence="6 8" id="KW-1133">Transmembrane helix</keyword>
<comment type="subcellular location">
    <subcellularLocation>
        <location evidence="1">Cell inner membrane</location>
        <topology evidence="1">Multi-pass membrane protein</topology>
    </subcellularLocation>
    <subcellularLocation>
        <location evidence="8">Cell membrane</location>
        <topology evidence="8">Multi-pass membrane protein</topology>
    </subcellularLocation>
</comment>
<feature type="transmembrane region" description="Helical" evidence="8">
    <location>
        <begin position="20"/>
        <end position="44"/>
    </location>
</feature>
<feature type="domain" description="ABC transmembrane type-1" evidence="9">
    <location>
        <begin position="65"/>
        <end position="269"/>
    </location>
</feature>
<evidence type="ECO:0000313" key="10">
    <source>
        <dbReference type="EMBL" id="SFD83433.1"/>
    </source>
</evidence>
<feature type="transmembrane region" description="Helical" evidence="8">
    <location>
        <begin position="378"/>
        <end position="402"/>
    </location>
</feature>
<name>A0A1I1VR00_9RHOB</name>
<dbReference type="Pfam" id="PF00528">
    <property type="entry name" value="BPD_transp_1"/>
    <property type="match status" value="1"/>
</dbReference>
<dbReference type="STRING" id="74348.SAMN04488523_10315"/>
<keyword evidence="4" id="KW-0997">Cell inner membrane</keyword>
<organism evidence="10 11">
    <name type="scientific">Sulfitobacter brevis</name>
    <dbReference type="NCBI Taxonomy" id="74348"/>
    <lineage>
        <taxon>Bacteria</taxon>
        <taxon>Pseudomonadati</taxon>
        <taxon>Pseudomonadota</taxon>
        <taxon>Alphaproteobacteria</taxon>
        <taxon>Rhodobacterales</taxon>
        <taxon>Roseobacteraceae</taxon>
        <taxon>Sulfitobacter</taxon>
    </lineage>
</organism>
<proteinExistence type="inferred from homology"/>
<dbReference type="Proteomes" id="UP000198977">
    <property type="component" value="Unassembled WGS sequence"/>
</dbReference>
<evidence type="ECO:0000256" key="6">
    <source>
        <dbReference type="ARBA" id="ARBA00022989"/>
    </source>
</evidence>
<feature type="transmembrane region" description="Helical" evidence="8">
    <location>
        <begin position="150"/>
        <end position="172"/>
    </location>
</feature>
<accession>A0A1I1VR00</accession>
<feature type="transmembrane region" description="Helical" evidence="8">
    <location>
        <begin position="530"/>
        <end position="549"/>
    </location>
</feature>
<dbReference type="CDD" id="cd06261">
    <property type="entry name" value="TM_PBP2"/>
    <property type="match status" value="2"/>
</dbReference>
<comment type="similarity">
    <text evidence="8">Belongs to the binding-protein-dependent transport system permease family.</text>
</comment>
<evidence type="ECO:0000313" key="11">
    <source>
        <dbReference type="Proteomes" id="UP000198977"/>
    </source>
</evidence>
<dbReference type="PROSITE" id="PS50928">
    <property type="entry name" value="ABC_TM1"/>
    <property type="match status" value="2"/>
</dbReference>
<sequence>MQQTQTQPVPRSSRPSRDGLRSLAAVAITVACICALPMIAVLVAALSGGTETVSHLIQTVLGRYAVTTLLLVLLVASGTFAIGVGAAWLVTMTRFPGARFLEIALVLPLAFPAYVLAYAYTHVLDHPGVVQSVLRAATGWGPRDYWFPEIRSLGGAAVMLVLVLYPYVYLLARAAFLQQSGTTFLAARALGSSAWAAFMKVSLPLARPAIAGGVLLAVMETIADFGTVAYFSVQTFATGIYTSWFTLFDRAGAAQLALCLLSFALLLAMLERVQRGRARYHDPARRSQAMPPMRLRGWSAVAATVACSIPVLFGAVLPIGILLWMGIGSEQNLLSPRYLGFIRNSVTLAGVAAVLTVLAAIAVGFFHRLRPGGVSQTAAYVARLGYAVPGGVIAVGLLVPFAAFDNALDAWMRQTFDISTGLLITGSIWLLVMAYLVRFLAAALGAYEGGQAMVHSNMDAAARSLGQSPLGTLRRVHLPILAPSLLTALLIVFVDVMKELPATLIMRPFNYDTLAVQAYRLASDERLDGAAVPSLVIVAMGLLPVILICKQVGRQR</sequence>
<feature type="transmembrane region" description="Helical" evidence="8">
    <location>
        <begin position="476"/>
        <end position="494"/>
    </location>
</feature>
<evidence type="ECO:0000256" key="8">
    <source>
        <dbReference type="RuleBase" id="RU363032"/>
    </source>
</evidence>
<feature type="transmembrane region" description="Helical" evidence="8">
    <location>
        <begin position="347"/>
        <end position="366"/>
    </location>
</feature>
<evidence type="ECO:0000256" key="5">
    <source>
        <dbReference type="ARBA" id="ARBA00022692"/>
    </source>
</evidence>
<dbReference type="RefSeq" id="WP_093922647.1">
    <property type="nucleotide sequence ID" value="NZ_FOMW01000003.1"/>
</dbReference>
<dbReference type="FunFam" id="1.10.3720.10:FF:000088">
    <property type="entry name" value="Iron(III) ABC transporter, permease protein"/>
    <property type="match status" value="1"/>
</dbReference>
<keyword evidence="2 8" id="KW-0813">Transport</keyword>
<dbReference type="GO" id="GO:0005886">
    <property type="term" value="C:plasma membrane"/>
    <property type="evidence" value="ECO:0007669"/>
    <property type="project" value="UniProtKB-SubCell"/>
</dbReference>
<dbReference type="EMBL" id="FOMW01000003">
    <property type="protein sequence ID" value="SFD83433.1"/>
    <property type="molecule type" value="Genomic_DNA"/>
</dbReference>
<keyword evidence="7 8" id="KW-0472">Membrane</keyword>
<protein>
    <submittedName>
        <fullName evidence="10">Iron(III) transport system permease protein</fullName>
    </submittedName>
</protein>
<gene>
    <name evidence="10" type="ORF">SAMN04488523_10315</name>
</gene>
<dbReference type="Gene3D" id="1.10.3720.10">
    <property type="entry name" value="MetI-like"/>
    <property type="match status" value="2"/>
</dbReference>
<keyword evidence="11" id="KW-1185">Reference proteome</keyword>
<evidence type="ECO:0000256" key="1">
    <source>
        <dbReference type="ARBA" id="ARBA00004429"/>
    </source>
</evidence>
<feature type="domain" description="ABC transmembrane type-1" evidence="9">
    <location>
        <begin position="342"/>
        <end position="548"/>
    </location>
</feature>
<evidence type="ECO:0000256" key="3">
    <source>
        <dbReference type="ARBA" id="ARBA00022475"/>
    </source>
</evidence>
<dbReference type="PANTHER" id="PTHR43357">
    <property type="entry name" value="INNER MEMBRANE ABC TRANSPORTER PERMEASE PROTEIN YDCV"/>
    <property type="match status" value="1"/>
</dbReference>